<evidence type="ECO:0000313" key="6">
    <source>
        <dbReference type="EMBL" id="RUT13428.1"/>
    </source>
</evidence>
<reference evidence="6 7" key="1">
    <citation type="journal article" date="2019" name="Genome Biol. Evol.">
        <title>Day and night: Metabolic profiles and evolutionary relationships of six axenic non-marine cyanobacteria.</title>
        <authorList>
            <person name="Will S.E."/>
            <person name="Henke P."/>
            <person name="Boedeker C."/>
            <person name="Huang S."/>
            <person name="Brinkmann H."/>
            <person name="Rohde M."/>
            <person name="Jarek M."/>
            <person name="Friedl T."/>
            <person name="Seufert S."/>
            <person name="Schumacher M."/>
            <person name="Overmann J."/>
            <person name="Neumann-Schaal M."/>
            <person name="Petersen J."/>
        </authorList>
    </citation>
    <scope>NUCLEOTIDE SEQUENCE [LARGE SCALE GENOMIC DNA]</scope>
    <source>
        <strain evidence="6 7">SAG 39.79</strain>
    </source>
</reference>
<evidence type="ECO:0000256" key="5">
    <source>
        <dbReference type="SAM" id="Phobius"/>
    </source>
</evidence>
<feature type="transmembrane region" description="Helical" evidence="5">
    <location>
        <begin position="397"/>
        <end position="418"/>
    </location>
</feature>
<dbReference type="PANTHER" id="PTHR43424">
    <property type="entry name" value="LOCUS PUTATIVE PROTEIN 1-RELATED"/>
    <property type="match status" value="1"/>
</dbReference>
<feature type="transmembrane region" description="Helical" evidence="5">
    <location>
        <begin position="370"/>
        <end position="391"/>
    </location>
</feature>
<feature type="transmembrane region" description="Helical" evidence="5">
    <location>
        <begin position="340"/>
        <end position="358"/>
    </location>
</feature>
<feature type="transmembrane region" description="Helical" evidence="5">
    <location>
        <begin position="55"/>
        <end position="77"/>
    </location>
</feature>
<comment type="caution">
    <text evidence="6">The sequence shown here is derived from an EMBL/GenBank/DDBJ whole genome shotgun (WGS) entry which is preliminary data.</text>
</comment>
<name>A0AB37UPR7_9CYAN</name>
<comment type="subcellular location">
    <subcellularLocation>
        <location evidence="1">Membrane</location>
        <topology evidence="1">Multi-pass membrane protein</topology>
    </subcellularLocation>
</comment>
<dbReference type="RefSeq" id="WP_106168343.1">
    <property type="nucleotide sequence ID" value="NZ_JAVKZF010000003.1"/>
</dbReference>
<feature type="transmembrane region" description="Helical" evidence="5">
    <location>
        <begin position="31"/>
        <end position="49"/>
    </location>
</feature>
<feature type="transmembrane region" description="Helical" evidence="5">
    <location>
        <begin position="261"/>
        <end position="284"/>
    </location>
</feature>
<evidence type="ECO:0000256" key="2">
    <source>
        <dbReference type="ARBA" id="ARBA00022692"/>
    </source>
</evidence>
<accession>A0AB37UPR7</accession>
<feature type="transmembrane region" description="Helical" evidence="5">
    <location>
        <begin position="97"/>
        <end position="118"/>
    </location>
</feature>
<keyword evidence="4 5" id="KW-0472">Membrane</keyword>
<dbReference type="EMBL" id="RSCK01000007">
    <property type="protein sequence ID" value="RUT13428.1"/>
    <property type="molecule type" value="Genomic_DNA"/>
</dbReference>
<proteinExistence type="predicted"/>
<dbReference type="InterPro" id="IPR002797">
    <property type="entry name" value="Polysacc_synth"/>
</dbReference>
<gene>
    <name evidence="6" type="ORF">DSM107010_13830</name>
</gene>
<evidence type="ECO:0000256" key="3">
    <source>
        <dbReference type="ARBA" id="ARBA00022989"/>
    </source>
</evidence>
<sequence>MFKSIVSIRERFSPQLRKVAVNTSWLFADRILRMGVGLFVGVWVARYLGPEQYGLYNYAIAFVSLFSAFATLGLDSIVVRDLVRYPACRDEILGTTFVLKLIGGLFTLLLTVGIISLLRPNETLTHWLVGITAVGTLFQAFDAIDFWFQSQTQSKYTVYAKSTAFLLITVVKVILIWMQAPLIAFACTGLAETIIGAVCLIVVYQANRYTLGVWQLQLQRSKQLLKESWSLILSGLTVYVYSKIDQVMLGSMLIKQSELGFYAVAVRLSEVFDFLPMILSISVLPKLTEIRQRDYKEYINKFQSYFDLMLILWLLVAIPVSLLAPFIVNCLYGESYTKSAHILSIYVWAQFGSNLGIARSGFLLLEGKQIFSLYLSASGAVLNVVLNLFLIPKYGAMGATIATLITYFLVIVAIIFFVNELKIISKILLRSFNLPHAIIRFLEVVK</sequence>
<feature type="transmembrane region" description="Helical" evidence="5">
    <location>
        <begin position="156"/>
        <end position="177"/>
    </location>
</feature>
<keyword evidence="7" id="KW-1185">Reference proteome</keyword>
<evidence type="ECO:0000256" key="4">
    <source>
        <dbReference type="ARBA" id="ARBA00023136"/>
    </source>
</evidence>
<keyword evidence="2 5" id="KW-0812">Transmembrane</keyword>
<dbReference type="CDD" id="cd13128">
    <property type="entry name" value="MATE_Wzx_like"/>
    <property type="match status" value="1"/>
</dbReference>
<dbReference type="GO" id="GO:0016020">
    <property type="term" value="C:membrane"/>
    <property type="evidence" value="ECO:0007669"/>
    <property type="project" value="UniProtKB-SubCell"/>
</dbReference>
<dbReference type="PANTHER" id="PTHR43424:SF1">
    <property type="entry name" value="LOCUS PUTATIVE PROTEIN 1-RELATED"/>
    <property type="match status" value="1"/>
</dbReference>
<keyword evidence="3 5" id="KW-1133">Transmembrane helix</keyword>
<feature type="transmembrane region" description="Helical" evidence="5">
    <location>
        <begin position="224"/>
        <end position="241"/>
    </location>
</feature>
<protein>
    <submittedName>
        <fullName evidence="6">O-unit flippase</fullName>
    </submittedName>
</protein>
<dbReference type="Pfam" id="PF01943">
    <property type="entry name" value="Polysacc_synt"/>
    <property type="match status" value="1"/>
</dbReference>
<feature type="transmembrane region" description="Helical" evidence="5">
    <location>
        <begin position="124"/>
        <end position="144"/>
    </location>
</feature>
<dbReference type="Proteomes" id="UP000282574">
    <property type="component" value="Unassembled WGS sequence"/>
</dbReference>
<organism evidence="6 7">
    <name type="scientific">Chroococcidiopsis cubana SAG 39.79</name>
    <dbReference type="NCBI Taxonomy" id="388085"/>
    <lineage>
        <taxon>Bacteria</taxon>
        <taxon>Bacillati</taxon>
        <taxon>Cyanobacteriota</taxon>
        <taxon>Cyanophyceae</taxon>
        <taxon>Chroococcidiopsidales</taxon>
        <taxon>Chroococcidiopsidaceae</taxon>
        <taxon>Chroococcidiopsis</taxon>
    </lineage>
</organism>
<dbReference type="InterPro" id="IPR052556">
    <property type="entry name" value="PolySynth_Transporter"/>
</dbReference>
<dbReference type="AlphaFoldDB" id="A0AB37UPR7"/>
<feature type="transmembrane region" description="Helical" evidence="5">
    <location>
        <begin position="183"/>
        <end position="204"/>
    </location>
</feature>
<feature type="transmembrane region" description="Helical" evidence="5">
    <location>
        <begin position="305"/>
        <end position="328"/>
    </location>
</feature>
<evidence type="ECO:0000256" key="1">
    <source>
        <dbReference type="ARBA" id="ARBA00004141"/>
    </source>
</evidence>
<evidence type="ECO:0000313" key="7">
    <source>
        <dbReference type="Proteomes" id="UP000282574"/>
    </source>
</evidence>